<sequence>MSASSQPQKMESKRQALLLLRILAGILAVQLTSAVDFLFNGFDATGSVSLYGTAAVESNTLSLTQRSSFSIGRALYPSRIPARRPNSSAVIPFSTSFIFAMAPYEGLLPGHGLVFLFVPHSGIEGSSSAQNLGFLNFTNNGDSDNHVLGVEFDCFMNQEFNDISDNHVGVDVNSLVSVRAHEAGYYAGEDDDSFEDLDLNSGRNYQVWIDYVNGTLAVAMAPVGLRRPDRPLLSVALNLSEVFQDEMYVGFTASTGDLVQSHRILGWSFSNTNFSLSEGLITEGLPSFVLPGIPMYRSRGFIAGLSSAAVVFAILCSAAAYVFVIRPRRKKRKKKDEFEDWELEYWPHRINYEEIDSATKGFAEENVVGTGGNGKVYKAVLPGGAEIAVKHISLENDEGTRAFLAEISSLGRVKHRNLVGLRGWSKKDKNSLFVVYDYMENGSLDKRVFDSDEEKTLSYEDRIRILKQVASGILYLHEGWEATVLHRDIKASNVLLDREMNARLGDFGLARMHDHDKAAGTTRVVGTAGYLAPEFAKNGRASTKTDVFSYGVLILEVIFGRRPVDEGQPPLVDWVWGLLKKDELLTAVKNKPRLSNGEEVEKVIHLGLLCAHPDPNARPSMRQVMIFFEGKSENEEEGMNVYLLERLRGLGDGFGSGSGSGSYPTFSEIRRGAKSSISISWSDKVIFGRRPVDEGQPPLVDWVWELLKKDELLTAVKDKPRLRNGEEVEKVIHLGLLCAHPDPNARPSMRQVVKFFEGKSEHEEEGMNVHLLERLRGLGDGFGSGSGSYPAFSEIRRGAKSSISISWSDSTIVDGR</sequence>
<dbReference type="InterPro" id="IPR008271">
    <property type="entry name" value="Ser/Thr_kinase_AS"/>
</dbReference>
<evidence type="ECO:0000313" key="21">
    <source>
        <dbReference type="EMBL" id="CAA0825108.1"/>
    </source>
</evidence>
<evidence type="ECO:0000256" key="11">
    <source>
        <dbReference type="ARBA" id="ARBA00022777"/>
    </source>
</evidence>
<comment type="catalytic activity">
    <reaction evidence="16">
        <text>L-threonyl-[protein] + ATP = O-phospho-L-threonyl-[protein] + ADP + H(+)</text>
        <dbReference type="Rhea" id="RHEA:46608"/>
        <dbReference type="Rhea" id="RHEA-COMP:11060"/>
        <dbReference type="Rhea" id="RHEA-COMP:11605"/>
        <dbReference type="ChEBI" id="CHEBI:15378"/>
        <dbReference type="ChEBI" id="CHEBI:30013"/>
        <dbReference type="ChEBI" id="CHEBI:30616"/>
        <dbReference type="ChEBI" id="CHEBI:61977"/>
        <dbReference type="ChEBI" id="CHEBI:456216"/>
        <dbReference type="EC" id="2.7.11.1"/>
    </reaction>
</comment>
<feature type="binding site" evidence="18">
    <location>
        <position position="390"/>
    </location>
    <ligand>
        <name>ATP</name>
        <dbReference type="ChEBI" id="CHEBI:30616"/>
    </ligand>
</feature>
<dbReference type="EC" id="2.7.11.1" evidence="4"/>
<dbReference type="GO" id="GO:0030246">
    <property type="term" value="F:carbohydrate binding"/>
    <property type="evidence" value="ECO:0007669"/>
    <property type="project" value="UniProtKB-KW"/>
</dbReference>
<comment type="subcellular location">
    <subcellularLocation>
        <location evidence="1">Membrane</location>
        <topology evidence="1">Single-pass type I membrane protein</topology>
    </subcellularLocation>
</comment>
<dbReference type="PROSITE" id="PS00107">
    <property type="entry name" value="PROTEIN_KINASE_ATP"/>
    <property type="match status" value="1"/>
</dbReference>
<dbReference type="GO" id="GO:0004674">
    <property type="term" value="F:protein serine/threonine kinase activity"/>
    <property type="evidence" value="ECO:0007669"/>
    <property type="project" value="UniProtKB-KW"/>
</dbReference>
<dbReference type="InterPro" id="IPR050528">
    <property type="entry name" value="L-type_Lectin-RKs"/>
</dbReference>
<dbReference type="Gene3D" id="1.10.510.10">
    <property type="entry name" value="Transferase(Phosphotransferase) domain 1"/>
    <property type="match status" value="2"/>
</dbReference>
<keyword evidence="15 21" id="KW-0675">Receptor</keyword>
<evidence type="ECO:0000256" key="15">
    <source>
        <dbReference type="ARBA" id="ARBA00023170"/>
    </source>
</evidence>
<keyword evidence="9" id="KW-0430">Lectin</keyword>
<keyword evidence="7 19" id="KW-0812">Transmembrane</keyword>
<evidence type="ECO:0000256" key="12">
    <source>
        <dbReference type="ARBA" id="ARBA00022840"/>
    </source>
</evidence>
<dbReference type="FunFam" id="2.60.120.200:FF:000246">
    <property type="entry name" value="L-type lectin-domain containing receptor kinase V.9"/>
    <property type="match status" value="1"/>
</dbReference>
<dbReference type="GO" id="GO:0016020">
    <property type="term" value="C:membrane"/>
    <property type="evidence" value="ECO:0007669"/>
    <property type="project" value="UniProtKB-SubCell"/>
</dbReference>
<feature type="transmembrane region" description="Helical" evidence="19">
    <location>
        <begin position="301"/>
        <end position="325"/>
    </location>
</feature>
<dbReference type="SUPFAM" id="SSF56112">
    <property type="entry name" value="Protein kinase-like (PK-like)"/>
    <property type="match status" value="1"/>
</dbReference>
<comment type="catalytic activity">
    <reaction evidence="17">
        <text>L-seryl-[protein] + ATP = O-phospho-L-seryl-[protein] + ADP + H(+)</text>
        <dbReference type="Rhea" id="RHEA:17989"/>
        <dbReference type="Rhea" id="RHEA-COMP:9863"/>
        <dbReference type="Rhea" id="RHEA-COMP:11604"/>
        <dbReference type="ChEBI" id="CHEBI:15378"/>
        <dbReference type="ChEBI" id="CHEBI:29999"/>
        <dbReference type="ChEBI" id="CHEBI:30616"/>
        <dbReference type="ChEBI" id="CHEBI:83421"/>
        <dbReference type="ChEBI" id="CHEBI:456216"/>
        <dbReference type="EC" id="2.7.11.1"/>
    </reaction>
</comment>
<dbReference type="InterPro" id="IPR000719">
    <property type="entry name" value="Prot_kinase_dom"/>
</dbReference>
<dbReference type="OrthoDB" id="1906651at2759"/>
<dbReference type="SMART" id="SM00220">
    <property type="entry name" value="S_TKc"/>
    <property type="match status" value="1"/>
</dbReference>
<dbReference type="Gene3D" id="2.60.120.200">
    <property type="match status" value="1"/>
</dbReference>
<keyword evidence="8" id="KW-0732">Signal</keyword>
<dbReference type="Pfam" id="PF00069">
    <property type="entry name" value="Pkinase"/>
    <property type="match status" value="1"/>
</dbReference>
<accession>A0A9N7NB33</accession>
<dbReference type="InterPro" id="IPR013320">
    <property type="entry name" value="ConA-like_dom_sf"/>
</dbReference>
<evidence type="ECO:0000256" key="4">
    <source>
        <dbReference type="ARBA" id="ARBA00012513"/>
    </source>
</evidence>
<dbReference type="CDD" id="cd06899">
    <property type="entry name" value="lectin_legume_LecRK_Arcelin_ConA"/>
    <property type="match status" value="1"/>
</dbReference>
<comment type="similarity">
    <text evidence="2">In the N-terminal section; belongs to the leguminous lectin family.</text>
</comment>
<dbReference type="InterPro" id="IPR017441">
    <property type="entry name" value="Protein_kinase_ATP_BS"/>
</dbReference>
<evidence type="ECO:0000256" key="6">
    <source>
        <dbReference type="ARBA" id="ARBA00022679"/>
    </source>
</evidence>
<dbReference type="SUPFAM" id="SSF49899">
    <property type="entry name" value="Concanavalin A-like lectins/glucanases"/>
    <property type="match status" value="1"/>
</dbReference>
<feature type="domain" description="Protein kinase" evidence="20">
    <location>
        <begin position="362"/>
        <end position="628"/>
    </location>
</feature>
<evidence type="ECO:0000256" key="9">
    <source>
        <dbReference type="ARBA" id="ARBA00022734"/>
    </source>
</evidence>
<keyword evidence="6" id="KW-0808">Transferase</keyword>
<dbReference type="FunFam" id="1.10.510.10:FF:000108">
    <property type="entry name" value="L-type lectin-domain containing receptor kinase S.4"/>
    <property type="match status" value="1"/>
</dbReference>
<evidence type="ECO:0000256" key="5">
    <source>
        <dbReference type="ARBA" id="ARBA00022527"/>
    </source>
</evidence>
<proteinExistence type="inferred from homology"/>
<dbReference type="AlphaFoldDB" id="A0A9N7NB33"/>
<comment type="caution">
    <text evidence="21">The sequence shown here is derived from an EMBL/GenBank/DDBJ whole genome shotgun (WGS) entry which is preliminary data.</text>
</comment>
<keyword evidence="10 18" id="KW-0547">Nucleotide-binding</keyword>
<evidence type="ECO:0000256" key="14">
    <source>
        <dbReference type="ARBA" id="ARBA00023136"/>
    </source>
</evidence>
<dbReference type="PANTHER" id="PTHR27007">
    <property type="match status" value="1"/>
</dbReference>
<keyword evidence="12 18" id="KW-0067">ATP-binding</keyword>
<keyword evidence="22" id="KW-1185">Reference proteome</keyword>
<name>A0A9N7NB33_STRHE</name>
<evidence type="ECO:0000259" key="20">
    <source>
        <dbReference type="PROSITE" id="PS50011"/>
    </source>
</evidence>
<keyword evidence="14 19" id="KW-0472">Membrane</keyword>
<dbReference type="InterPro" id="IPR001220">
    <property type="entry name" value="Legume_lectin_dom"/>
</dbReference>
<evidence type="ECO:0000256" key="10">
    <source>
        <dbReference type="ARBA" id="ARBA00022741"/>
    </source>
</evidence>
<evidence type="ECO:0000256" key="2">
    <source>
        <dbReference type="ARBA" id="ARBA00008536"/>
    </source>
</evidence>
<comment type="similarity">
    <text evidence="3">In the C-terminal section; belongs to the protein kinase superfamily. Ser/Thr protein kinase family.</text>
</comment>
<evidence type="ECO:0000256" key="19">
    <source>
        <dbReference type="SAM" id="Phobius"/>
    </source>
</evidence>
<dbReference type="InterPro" id="IPR011009">
    <property type="entry name" value="Kinase-like_dom_sf"/>
</dbReference>
<dbReference type="Gene3D" id="3.30.200.20">
    <property type="entry name" value="Phosphorylase Kinase, domain 1"/>
    <property type="match status" value="1"/>
</dbReference>
<dbReference type="Pfam" id="PF00139">
    <property type="entry name" value="Lectin_legB"/>
    <property type="match status" value="1"/>
</dbReference>
<evidence type="ECO:0000256" key="3">
    <source>
        <dbReference type="ARBA" id="ARBA00010217"/>
    </source>
</evidence>
<dbReference type="GO" id="GO:0005524">
    <property type="term" value="F:ATP binding"/>
    <property type="evidence" value="ECO:0007669"/>
    <property type="project" value="UniProtKB-UniRule"/>
</dbReference>
<evidence type="ECO:0000256" key="17">
    <source>
        <dbReference type="ARBA" id="ARBA00048679"/>
    </source>
</evidence>
<keyword evidence="11 21" id="KW-0418">Kinase</keyword>
<dbReference type="Proteomes" id="UP001153555">
    <property type="component" value="Unassembled WGS sequence"/>
</dbReference>
<dbReference type="EMBL" id="CACSLK010026072">
    <property type="protein sequence ID" value="CAA0825108.1"/>
    <property type="molecule type" value="Genomic_DNA"/>
</dbReference>
<reference evidence="21" key="1">
    <citation type="submission" date="2019-12" db="EMBL/GenBank/DDBJ databases">
        <authorList>
            <person name="Scholes J."/>
        </authorList>
    </citation>
    <scope>NUCLEOTIDE SEQUENCE</scope>
</reference>
<evidence type="ECO:0000256" key="1">
    <source>
        <dbReference type="ARBA" id="ARBA00004479"/>
    </source>
</evidence>
<keyword evidence="5" id="KW-0723">Serine/threonine-protein kinase</keyword>
<organism evidence="21 22">
    <name type="scientific">Striga hermonthica</name>
    <name type="common">Purple witchweed</name>
    <name type="synonym">Buchnera hermonthica</name>
    <dbReference type="NCBI Taxonomy" id="68872"/>
    <lineage>
        <taxon>Eukaryota</taxon>
        <taxon>Viridiplantae</taxon>
        <taxon>Streptophyta</taxon>
        <taxon>Embryophyta</taxon>
        <taxon>Tracheophyta</taxon>
        <taxon>Spermatophyta</taxon>
        <taxon>Magnoliopsida</taxon>
        <taxon>eudicotyledons</taxon>
        <taxon>Gunneridae</taxon>
        <taxon>Pentapetalae</taxon>
        <taxon>asterids</taxon>
        <taxon>lamiids</taxon>
        <taxon>Lamiales</taxon>
        <taxon>Orobanchaceae</taxon>
        <taxon>Buchnereae</taxon>
        <taxon>Striga</taxon>
    </lineage>
</organism>
<evidence type="ECO:0000313" key="22">
    <source>
        <dbReference type="Proteomes" id="UP001153555"/>
    </source>
</evidence>
<gene>
    <name evidence="21" type="ORF">SHERM_21893</name>
</gene>
<dbReference type="PROSITE" id="PS00108">
    <property type="entry name" value="PROTEIN_KINASE_ST"/>
    <property type="match status" value="1"/>
</dbReference>
<evidence type="ECO:0000256" key="13">
    <source>
        <dbReference type="ARBA" id="ARBA00022989"/>
    </source>
</evidence>
<keyword evidence="13 19" id="KW-1133">Transmembrane helix</keyword>
<evidence type="ECO:0000256" key="18">
    <source>
        <dbReference type="PROSITE-ProRule" id="PRU10141"/>
    </source>
</evidence>
<protein>
    <recommendedName>
        <fullName evidence="4">non-specific serine/threonine protein kinase</fullName>
        <ecNumber evidence="4">2.7.11.1</ecNumber>
    </recommendedName>
</protein>
<dbReference type="PROSITE" id="PS50011">
    <property type="entry name" value="PROTEIN_KINASE_DOM"/>
    <property type="match status" value="1"/>
</dbReference>
<evidence type="ECO:0000256" key="8">
    <source>
        <dbReference type="ARBA" id="ARBA00022729"/>
    </source>
</evidence>
<evidence type="ECO:0000256" key="7">
    <source>
        <dbReference type="ARBA" id="ARBA00022692"/>
    </source>
</evidence>
<evidence type="ECO:0000256" key="16">
    <source>
        <dbReference type="ARBA" id="ARBA00047899"/>
    </source>
</evidence>
<dbReference type="FunFam" id="3.30.200.20:FF:000621">
    <property type="entry name" value="Putative L-type lectin-domain containing receptor kinase VII.2"/>
    <property type="match status" value="1"/>
</dbReference>